<keyword evidence="1" id="KW-0808">Transferase</keyword>
<evidence type="ECO:0000256" key="6">
    <source>
        <dbReference type="SAM" id="MobiDB-lite"/>
    </source>
</evidence>
<dbReference type="Gene3D" id="3.30.200.20">
    <property type="entry name" value="Phosphorylase Kinase, domain 1"/>
    <property type="match status" value="1"/>
</dbReference>
<organism evidence="8">
    <name type="scientific">Streptomyces tendae</name>
    <dbReference type="NCBI Taxonomy" id="1932"/>
    <lineage>
        <taxon>Bacteria</taxon>
        <taxon>Bacillati</taxon>
        <taxon>Actinomycetota</taxon>
        <taxon>Actinomycetes</taxon>
        <taxon>Kitasatosporales</taxon>
        <taxon>Streptomycetaceae</taxon>
        <taxon>Streptomyces</taxon>
    </lineage>
</organism>
<dbReference type="PROSITE" id="PS00107">
    <property type="entry name" value="PROTEIN_KINASE_ATP"/>
    <property type="match status" value="1"/>
</dbReference>
<comment type="caution">
    <text evidence="8">The sequence shown here is derived from an EMBL/GenBank/DDBJ whole genome shotgun (WGS) entry which is preliminary data.</text>
</comment>
<evidence type="ECO:0000256" key="4">
    <source>
        <dbReference type="ARBA" id="ARBA00022840"/>
    </source>
</evidence>
<evidence type="ECO:0000313" key="8">
    <source>
        <dbReference type="EMBL" id="NEV92230.1"/>
    </source>
</evidence>
<accession>A0A6B3QYL4</accession>
<dbReference type="CDD" id="cd14014">
    <property type="entry name" value="STKc_PknB_like"/>
    <property type="match status" value="1"/>
</dbReference>
<feature type="region of interest" description="Disordered" evidence="6">
    <location>
        <begin position="293"/>
        <end position="379"/>
    </location>
</feature>
<dbReference type="Gene3D" id="1.10.510.10">
    <property type="entry name" value="Transferase(Phosphotransferase) domain 1"/>
    <property type="match status" value="1"/>
</dbReference>
<dbReference type="InterPro" id="IPR017441">
    <property type="entry name" value="Protein_kinase_ATP_BS"/>
</dbReference>
<evidence type="ECO:0000256" key="2">
    <source>
        <dbReference type="ARBA" id="ARBA00022741"/>
    </source>
</evidence>
<gene>
    <name evidence="8" type="ORF">GUR47_37010</name>
</gene>
<keyword evidence="4 5" id="KW-0067">ATP-binding</keyword>
<protein>
    <submittedName>
        <fullName evidence="8">Serine/threonine protein kinase</fullName>
    </submittedName>
</protein>
<reference evidence="8" key="1">
    <citation type="journal article" date="2020" name="Microorganisms">
        <title>Isolation, Genomic and Metabolomic Characterization of Streptomyces tendae VITAKN with Quorum Sensing Inhibitory Activity from Southern India.</title>
        <authorList>
            <person name="Ishaque N.M."/>
            <person name="Burgsdorf I."/>
            <person name="Limlingan Malit J.J."/>
            <person name="Saha S."/>
            <person name="Teta R."/>
            <person name="Ewe D."/>
            <person name="Kannabiran K."/>
            <person name="Hrouzek P."/>
            <person name="Steindler L."/>
            <person name="Costantino V."/>
            <person name="Saurav K."/>
        </authorList>
    </citation>
    <scope>NUCLEOTIDE SEQUENCE</scope>
    <source>
        <strain evidence="8">VITAKN</strain>
    </source>
</reference>
<sequence>MEALKAGDPERIGAYRLVGRLGAGGMGQVFLGRSAGGRPVAVKVIRPEYGADAAFRRSFAREVEAARRVGGFFTAQVVDADPDAERPWLVSAFVPGPSLYTVVGEHGALPAGALRVLAAGLAEGLDAIHRCGLVHRDLKPGNVIVAADGPRVIDFGIARALEASSHTVSGVVAGTPAYMSPEQARGDRGIGPASDVFSLGSVLAFAATGRAPFGDGHPAAMLYRIVQEEPDLTLVDHELRGLVAACLTKDPDTRPTAAGILDSLTGDTVTDHWVPAAITRMISEFEAAHGVGTGGTDGGAAAGGDAGTEADADADAGADGTTFADTPADGGTKTYEAGAAPDAPPPSPQRRRGLARLIPTRRRGGRDTPDHAGPAAPERSLAQGWNGLAWGAGVADFRARFPGAAQENGEWWVTGRGPETFCGVTMDAQYAFNARGRLCLIAFYPEPGDRERLPVSVLETLGAPDGTSTRWTRGKVVVDVKVAGVVATMTHTGFADR</sequence>
<keyword evidence="2 5" id="KW-0547">Nucleotide-binding</keyword>
<feature type="compositionally biased region" description="Gly residues" evidence="6">
    <location>
        <begin position="293"/>
        <end position="306"/>
    </location>
</feature>
<feature type="domain" description="Protein kinase" evidence="7">
    <location>
        <begin position="15"/>
        <end position="274"/>
    </location>
</feature>
<keyword evidence="8" id="KW-0723">Serine/threonine-protein kinase</keyword>
<evidence type="ECO:0000256" key="3">
    <source>
        <dbReference type="ARBA" id="ARBA00022777"/>
    </source>
</evidence>
<dbReference type="InterPro" id="IPR008271">
    <property type="entry name" value="Ser/Thr_kinase_AS"/>
</dbReference>
<dbReference type="SMART" id="SM00220">
    <property type="entry name" value="S_TKc"/>
    <property type="match status" value="1"/>
</dbReference>
<dbReference type="AlphaFoldDB" id="A0A6B3QYL4"/>
<dbReference type="Pfam" id="PF00069">
    <property type="entry name" value="Pkinase"/>
    <property type="match status" value="1"/>
</dbReference>
<dbReference type="PROSITE" id="PS00108">
    <property type="entry name" value="PROTEIN_KINASE_ST"/>
    <property type="match status" value="1"/>
</dbReference>
<feature type="compositionally biased region" description="Basic residues" evidence="6">
    <location>
        <begin position="349"/>
        <end position="364"/>
    </location>
</feature>
<dbReference type="RefSeq" id="WP_161379424.1">
    <property type="nucleotide sequence ID" value="NZ_JAAIFS010000013.1"/>
</dbReference>
<feature type="compositionally biased region" description="Low complexity" evidence="6">
    <location>
        <begin position="317"/>
        <end position="341"/>
    </location>
</feature>
<dbReference type="PANTHER" id="PTHR43289:SF34">
    <property type="entry name" value="SERINE_THREONINE-PROTEIN KINASE YBDM-RELATED"/>
    <property type="match status" value="1"/>
</dbReference>
<dbReference type="PANTHER" id="PTHR43289">
    <property type="entry name" value="MITOGEN-ACTIVATED PROTEIN KINASE KINASE KINASE 20-RELATED"/>
    <property type="match status" value="1"/>
</dbReference>
<dbReference type="InterPro" id="IPR011009">
    <property type="entry name" value="Kinase-like_dom_sf"/>
</dbReference>
<dbReference type="InterPro" id="IPR000719">
    <property type="entry name" value="Prot_kinase_dom"/>
</dbReference>
<dbReference type="PROSITE" id="PS50011">
    <property type="entry name" value="PROTEIN_KINASE_DOM"/>
    <property type="match status" value="1"/>
</dbReference>
<evidence type="ECO:0000256" key="5">
    <source>
        <dbReference type="PROSITE-ProRule" id="PRU10141"/>
    </source>
</evidence>
<dbReference type="GO" id="GO:0004674">
    <property type="term" value="F:protein serine/threonine kinase activity"/>
    <property type="evidence" value="ECO:0007669"/>
    <property type="project" value="UniProtKB-KW"/>
</dbReference>
<dbReference type="SUPFAM" id="SSF56112">
    <property type="entry name" value="Protein kinase-like (PK-like)"/>
    <property type="match status" value="1"/>
</dbReference>
<name>A0A6B3QYL4_STRTE</name>
<dbReference type="EMBL" id="JAAIFS010000013">
    <property type="protein sequence ID" value="NEV92230.1"/>
    <property type="molecule type" value="Genomic_DNA"/>
</dbReference>
<dbReference type="GO" id="GO:0005524">
    <property type="term" value="F:ATP binding"/>
    <property type="evidence" value="ECO:0007669"/>
    <property type="project" value="UniProtKB-UniRule"/>
</dbReference>
<evidence type="ECO:0000259" key="7">
    <source>
        <dbReference type="PROSITE" id="PS50011"/>
    </source>
</evidence>
<keyword evidence="3 8" id="KW-0418">Kinase</keyword>
<evidence type="ECO:0000256" key="1">
    <source>
        <dbReference type="ARBA" id="ARBA00022679"/>
    </source>
</evidence>
<feature type="binding site" evidence="5">
    <location>
        <position position="43"/>
    </location>
    <ligand>
        <name>ATP</name>
        <dbReference type="ChEBI" id="CHEBI:30616"/>
    </ligand>
</feature>
<proteinExistence type="predicted"/>